<protein>
    <submittedName>
        <fullName evidence="3">Uncharacterized protein</fullName>
    </submittedName>
</protein>
<dbReference type="EMBL" id="HG681624">
    <property type="protein sequence ID" value="CDJ28915.1"/>
    <property type="molecule type" value="Genomic_DNA"/>
</dbReference>
<dbReference type="AlphaFoldDB" id="U6JTY7"/>
<keyword evidence="4" id="KW-1185">Reference proteome</keyword>
<dbReference type="Proteomes" id="UP000030744">
    <property type="component" value="Unassembled WGS sequence"/>
</dbReference>
<feature type="compositionally biased region" description="Acidic residues" evidence="1">
    <location>
        <begin position="35"/>
        <end position="55"/>
    </location>
</feature>
<feature type="transmembrane region" description="Helical" evidence="2">
    <location>
        <begin position="71"/>
        <end position="93"/>
    </location>
</feature>
<keyword evidence="2" id="KW-0472">Membrane</keyword>
<gene>
    <name evidence="3" type="ORF">EMH_0002520</name>
</gene>
<name>U6JTY7_9EIME</name>
<dbReference type="VEuPathDB" id="ToxoDB:EMH_0002520"/>
<evidence type="ECO:0000256" key="2">
    <source>
        <dbReference type="SAM" id="Phobius"/>
    </source>
</evidence>
<evidence type="ECO:0000313" key="4">
    <source>
        <dbReference type="Proteomes" id="UP000030744"/>
    </source>
</evidence>
<keyword evidence="2" id="KW-0812">Transmembrane</keyword>
<dbReference type="RefSeq" id="XP_013351489.1">
    <property type="nucleotide sequence ID" value="XM_013496035.1"/>
</dbReference>
<dbReference type="OrthoDB" id="347372at2759"/>
<keyword evidence="2" id="KW-1133">Transmembrane helix</keyword>
<accession>U6JTY7</accession>
<proteinExistence type="predicted"/>
<reference evidence="3" key="1">
    <citation type="submission" date="2013-10" db="EMBL/GenBank/DDBJ databases">
        <title>Genomic analysis of the causative agents of coccidiosis in chickens.</title>
        <authorList>
            <person name="Reid A.J."/>
            <person name="Blake D."/>
            <person name="Billington K."/>
            <person name="Browne H."/>
            <person name="Dunn M."/>
            <person name="Hung S."/>
            <person name="Kawahara F."/>
            <person name="Miranda-Saavedra D."/>
            <person name="Mourier T."/>
            <person name="Nagra H."/>
            <person name="Otto T.D."/>
            <person name="Rawlings N."/>
            <person name="Sanchez A."/>
            <person name="Sanders M."/>
            <person name="Subramaniam C."/>
            <person name="Tay Y."/>
            <person name="Dear P."/>
            <person name="Doerig C."/>
            <person name="Gruber A."/>
            <person name="Parkinson J."/>
            <person name="Shirley M."/>
            <person name="Wan K.L."/>
            <person name="Berriman M."/>
            <person name="Tomley F."/>
            <person name="Pain A."/>
        </authorList>
    </citation>
    <scope>NUCLEOTIDE SEQUENCE [LARGE SCALE GENOMIC DNA]</scope>
    <source>
        <strain evidence="3">Houghton</strain>
    </source>
</reference>
<evidence type="ECO:0000313" key="3">
    <source>
        <dbReference type="EMBL" id="CDJ28915.1"/>
    </source>
</evidence>
<evidence type="ECO:0000256" key="1">
    <source>
        <dbReference type="SAM" id="MobiDB-lite"/>
    </source>
</evidence>
<reference evidence="3" key="2">
    <citation type="submission" date="2013-10" db="EMBL/GenBank/DDBJ databases">
        <authorList>
            <person name="Aslett M."/>
        </authorList>
    </citation>
    <scope>NUCLEOTIDE SEQUENCE [LARGE SCALE GENOMIC DNA]</scope>
    <source>
        <strain evidence="3">Houghton</strain>
    </source>
</reference>
<feature type="region of interest" description="Disordered" evidence="1">
    <location>
        <begin position="27"/>
        <end position="55"/>
    </location>
</feature>
<organism evidence="3 4">
    <name type="scientific">Eimeria mitis</name>
    <dbReference type="NCBI Taxonomy" id="44415"/>
    <lineage>
        <taxon>Eukaryota</taxon>
        <taxon>Sar</taxon>
        <taxon>Alveolata</taxon>
        <taxon>Apicomplexa</taxon>
        <taxon>Conoidasida</taxon>
        <taxon>Coccidia</taxon>
        <taxon>Eucoccidiorida</taxon>
        <taxon>Eimeriorina</taxon>
        <taxon>Eimeriidae</taxon>
        <taxon>Eimeria</taxon>
    </lineage>
</organism>
<dbReference type="GeneID" id="25375315"/>
<sequence length="392" mass="43070">MEPSAGLPVTGTALLAGEAAAGAAAGENLGAEADGGFEEYGEEQEGSEDYEDDESLSFDLPLETPKQGVPILLASSLLGAWILLLVAVGWSALKGGGRTALDSLPLDSDSLLTYREKFRDSVDKLEETWKETPEPVKLAFAKYHMPTTSDEKQMKPAEAWALLQRQMDVTSLCNSAALRLHGLAKLESKVERAKLHAEAFGTGEGVFDMGAVMGDQMTFDEFLRMFPARIQQEMEDYEVPGTVPTSLGMKLAMTVEALDTYAIDGRYVAMRYDSVLEAYGMALETVNFHNFADAPPVISPADKTPANAEVLMRFIAQQFVRSNQRLWAPIVVKACAEDWNEETVKNLLDEVEDGEAKRVRELLQEKRELVQKAVIEKPLHDGHILPLSVFLL</sequence>